<dbReference type="AlphaFoldDB" id="A0AAD7DAM0"/>
<accession>A0AAD7DAM0</accession>
<keyword evidence="2" id="KW-1185">Reference proteome</keyword>
<dbReference type="EMBL" id="JARKIE010000090">
    <property type="protein sequence ID" value="KAJ7687117.1"/>
    <property type="molecule type" value="Genomic_DNA"/>
</dbReference>
<organism evidence="1 2">
    <name type="scientific">Mycena rosella</name>
    <name type="common">Pink bonnet</name>
    <name type="synonym">Agaricus rosellus</name>
    <dbReference type="NCBI Taxonomy" id="1033263"/>
    <lineage>
        <taxon>Eukaryota</taxon>
        <taxon>Fungi</taxon>
        <taxon>Dikarya</taxon>
        <taxon>Basidiomycota</taxon>
        <taxon>Agaricomycotina</taxon>
        <taxon>Agaricomycetes</taxon>
        <taxon>Agaricomycetidae</taxon>
        <taxon>Agaricales</taxon>
        <taxon>Marasmiineae</taxon>
        <taxon>Mycenaceae</taxon>
        <taxon>Mycena</taxon>
    </lineage>
</organism>
<comment type="caution">
    <text evidence="1">The sequence shown here is derived from an EMBL/GenBank/DDBJ whole genome shotgun (WGS) entry which is preliminary data.</text>
</comment>
<evidence type="ECO:0000313" key="1">
    <source>
        <dbReference type="EMBL" id="KAJ7687117.1"/>
    </source>
</evidence>
<sequence length="191" mass="20966">MLLAKNDHALLLSGSRRWYSRRTTVNRGRLPTTPAQWAAIEATTLIVFHKPGHATSRLLLKALASAIDVYPPLSLGHPSSFRALLKLKLHVELRVPTVAEFRALVDLRVPGPPTDLLREKGAHRLADPAALGAEDPAALAWPIIVDWEHKESSVGGVAYTRILEAVAEQRHKGRLSIVQDPSAPRGRRSQS</sequence>
<protein>
    <submittedName>
        <fullName evidence="1">Uncharacterized protein</fullName>
    </submittedName>
</protein>
<evidence type="ECO:0000313" key="2">
    <source>
        <dbReference type="Proteomes" id="UP001221757"/>
    </source>
</evidence>
<proteinExistence type="predicted"/>
<reference evidence="1" key="1">
    <citation type="submission" date="2023-03" db="EMBL/GenBank/DDBJ databases">
        <title>Massive genome expansion in bonnet fungi (Mycena s.s.) driven by repeated elements and novel gene families across ecological guilds.</title>
        <authorList>
            <consortium name="Lawrence Berkeley National Laboratory"/>
            <person name="Harder C.B."/>
            <person name="Miyauchi S."/>
            <person name="Viragh M."/>
            <person name="Kuo A."/>
            <person name="Thoen E."/>
            <person name="Andreopoulos B."/>
            <person name="Lu D."/>
            <person name="Skrede I."/>
            <person name="Drula E."/>
            <person name="Henrissat B."/>
            <person name="Morin E."/>
            <person name="Kohler A."/>
            <person name="Barry K."/>
            <person name="LaButti K."/>
            <person name="Morin E."/>
            <person name="Salamov A."/>
            <person name="Lipzen A."/>
            <person name="Mereny Z."/>
            <person name="Hegedus B."/>
            <person name="Baldrian P."/>
            <person name="Stursova M."/>
            <person name="Weitz H."/>
            <person name="Taylor A."/>
            <person name="Grigoriev I.V."/>
            <person name="Nagy L.G."/>
            <person name="Martin F."/>
            <person name="Kauserud H."/>
        </authorList>
    </citation>
    <scope>NUCLEOTIDE SEQUENCE</scope>
    <source>
        <strain evidence="1">CBHHK067</strain>
    </source>
</reference>
<name>A0AAD7DAM0_MYCRO</name>
<dbReference type="Proteomes" id="UP001221757">
    <property type="component" value="Unassembled WGS sequence"/>
</dbReference>
<gene>
    <name evidence="1" type="ORF">B0H17DRAFT_1332525</name>
</gene>